<evidence type="ECO:0000313" key="2">
    <source>
        <dbReference type="Proteomes" id="UP000886602"/>
    </source>
</evidence>
<dbReference type="EMBL" id="JADJNC010000011">
    <property type="protein sequence ID" value="MBK7423013.1"/>
    <property type="molecule type" value="Genomic_DNA"/>
</dbReference>
<proteinExistence type="predicted"/>
<protein>
    <submittedName>
        <fullName evidence="1">Uncharacterized protein</fullName>
    </submittedName>
</protein>
<comment type="caution">
    <text evidence="1">The sequence shown here is derived from an EMBL/GenBank/DDBJ whole genome shotgun (WGS) entry which is preliminary data.</text>
</comment>
<organism evidence="1 2">
    <name type="scientific">Candidatus Propionivibrio dominans</name>
    <dbReference type="NCBI Taxonomy" id="2954373"/>
    <lineage>
        <taxon>Bacteria</taxon>
        <taxon>Pseudomonadati</taxon>
        <taxon>Pseudomonadota</taxon>
        <taxon>Betaproteobacteria</taxon>
        <taxon>Rhodocyclales</taxon>
        <taxon>Rhodocyclaceae</taxon>
        <taxon>Propionivibrio</taxon>
    </lineage>
</organism>
<reference evidence="1" key="1">
    <citation type="submission" date="2020-10" db="EMBL/GenBank/DDBJ databases">
        <title>Connecting structure to function with the recovery of over 1000 high-quality activated sludge metagenome-assembled genomes encoding full-length rRNA genes using long-read sequencing.</title>
        <authorList>
            <person name="Singleton C.M."/>
            <person name="Petriglieri F."/>
            <person name="Kristensen J.M."/>
            <person name="Kirkegaard R.H."/>
            <person name="Michaelsen T.Y."/>
            <person name="Andersen M.H."/>
            <person name="Karst S.M."/>
            <person name="Dueholm M.S."/>
            <person name="Nielsen P.H."/>
            <person name="Albertsen M."/>
        </authorList>
    </citation>
    <scope>NUCLEOTIDE SEQUENCE</scope>
    <source>
        <strain evidence="1">EsbW_18-Q3-R4-48_MAXAC.044</strain>
    </source>
</reference>
<name>A0A9D7FBX1_9RHOO</name>
<gene>
    <name evidence="1" type="ORF">IPJ48_07925</name>
</gene>
<evidence type="ECO:0000313" key="1">
    <source>
        <dbReference type="EMBL" id="MBK7423013.1"/>
    </source>
</evidence>
<sequence>MKEMIVATICAVLCNCDDWSDAADWCEEEEGG</sequence>
<accession>A0A9D7FBX1</accession>
<dbReference type="Proteomes" id="UP000886602">
    <property type="component" value="Unassembled WGS sequence"/>
</dbReference>
<dbReference type="AlphaFoldDB" id="A0A9D7FBX1"/>